<feature type="binding site" evidence="4">
    <location>
        <begin position="97"/>
        <end position="104"/>
    </location>
    <ligand>
        <name>ATP</name>
        <dbReference type="ChEBI" id="CHEBI:30616"/>
    </ligand>
</feature>
<evidence type="ECO:0000256" key="3">
    <source>
        <dbReference type="ARBA" id="ARBA00022840"/>
    </source>
</evidence>
<keyword evidence="1 4" id="KW-0547">Nucleotide-binding</keyword>
<evidence type="ECO:0000313" key="7">
    <source>
        <dbReference type="Proteomes" id="UP000005877"/>
    </source>
</evidence>
<dbReference type="GO" id="GO:0005524">
    <property type="term" value="F:ATP binding"/>
    <property type="evidence" value="ECO:0007669"/>
    <property type="project" value="UniProtKB-UniRule"/>
</dbReference>
<dbReference type="PANTHER" id="PTHR43146">
    <property type="entry name" value="CANCER-RELATED NUCLEOSIDE-TRIPHOSPHATASE"/>
    <property type="match status" value="1"/>
</dbReference>
<keyword evidence="7" id="KW-1185">Reference proteome</keyword>
<reference evidence="6 7" key="1">
    <citation type="journal article" date="2012" name="PLoS ONE">
        <title>The genome characteristics and predicted function of methyl-group oxidation pathway in the obligate aceticlastic methanogens, Methanosaeta spp.</title>
        <authorList>
            <person name="Zhu J."/>
            <person name="Zheng H."/>
            <person name="Ai G."/>
            <person name="Zhang G."/>
            <person name="Liu D."/>
            <person name="Liu X."/>
            <person name="Dong X."/>
        </authorList>
    </citation>
    <scope>NUCLEOTIDE SEQUENCE [LARGE SCALE GENOMIC DNA]</scope>
    <source>
        <strain evidence="6 7">6Ac</strain>
    </source>
</reference>
<dbReference type="STRING" id="1110509.Mhar_0011"/>
<evidence type="ECO:0000259" key="5">
    <source>
        <dbReference type="SMART" id="SM00382"/>
    </source>
</evidence>
<accession>G7WJW3</accession>
<dbReference type="InterPro" id="IPR027417">
    <property type="entry name" value="P-loop_NTPase"/>
</dbReference>
<name>G7WJW3_METH6</name>
<dbReference type="Gene3D" id="3.40.50.300">
    <property type="entry name" value="P-loop containing nucleotide triphosphate hydrolases"/>
    <property type="match status" value="1"/>
</dbReference>
<sequence length="170" mass="18154">MSRRAAVTGAPGVGKSTLVERAAALIGGRTGGVSAREVRIGGRRIGFQLSDLLTGEVGTLASLDGPGPKVGRYRVHLADLEEVGARAIERAVREAELVVIDEVGPMELLSEEFVEAVEAALDSDKPILAVVHMRSEHHLAKKIREGFRLFVVTPESRDRLAGEVAAETRP</sequence>
<evidence type="ECO:0000256" key="4">
    <source>
        <dbReference type="HAMAP-Rule" id="MF_00796"/>
    </source>
</evidence>
<keyword evidence="3 4" id="KW-0067">ATP-binding</keyword>
<dbReference type="SMART" id="SM00382">
    <property type="entry name" value="AAA"/>
    <property type="match status" value="1"/>
</dbReference>
<dbReference type="InterPro" id="IPR004948">
    <property type="entry name" value="Nuc-triphosphatase_THEP1"/>
</dbReference>
<comment type="catalytic activity">
    <reaction evidence="4">
        <text>a ribonucleoside 5'-triphosphate + H2O = a ribonucleoside 5'-diphosphate + phosphate + H(+)</text>
        <dbReference type="Rhea" id="RHEA:23680"/>
        <dbReference type="ChEBI" id="CHEBI:15377"/>
        <dbReference type="ChEBI" id="CHEBI:15378"/>
        <dbReference type="ChEBI" id="CHEBI:43474"/>
        <dbReference type="ChEBI" id="CHEBI:57930"/>
        <dbReference type="ChEBI" id="CHEBI:61557"/>
        <dbReference type="EC" id="3.6.1.15"/>
    </reaction>
</comment>
<dbReference type="NCBIfam" id="NF010248">
    <property type="entry name" value="PRK13695.1"/>
    <property type="match status" value="1"/>
</dbReference>
<evidence type="ECO:0000256" key="2">
    <source>
        <dbReference type="ARBA" id="ARBA00022801"/>
    </source>
</evidence>
<dbReference type="GeneID" id="12509180"/>
<dbReference type="PATRIC" id="fig|1110509.7.peg.11"/>
<protein>
    <recommendedName>
        <fullName evidence="4">Nucleoside-triphosphatase Mhar_0011</fullName>
        <shortName evidence="4">NTPase</shortName>
        <ecNumber evidence="4">3.6.1.15</ecNumber>
    </recommendedName>
    <alternativeName>
        <fullName evidence="4">Nucleoside triphosphate phosphohydrolase</fullName>
    </alternativeName>
</protein>
<evidence type="ECO:0000313" key="6">
    <source>
        <dbReference type="EMBL" id="AET63404.1"/>
    </source>
</evidence>
<dbReference type="RefSeq" id="WP_014585593.1">
    <property type="nucleotide sequence ID" value="NC_017527.1"/>
</dbReference>
<dbReference type="AlphaFoldDB" id="G7WJW3"/>
<comment type="similarity">
    <text evidence="4">Belongs to the THEP1 NTPase family.</text>
</comment>
<comment type="function">
    <text evidence="4">Has nucleotide phosphatase activity towards ATP, GTP, CTP, TTP and UTP. May hydrolyze nucleoside diphosphates with lower efficiency.</text>
</comment>
<feature type="domain" description="AAA+ ATPase" evidence="5">
    <location>
        <begin position="1"/>
        <end position="155"/>
    </location>
</feature>
<dbReference type="Pfam" id="PF03266">
    <property type="entry name" value="NTPase_1"/>
    <property type="match status" value="1"/>
</dbReference>
<gene>
    <name evidence="6" type="ordered locus">Mhar_0011</name>
</gene>
<dbReference type="EMBL" id="CP003117">
    <property type="protein sequence ID" value="AET63404.1"/>
    <property type="molecule type" value="Genomic_DNA"/>
</dbReference>
<dbReference type="HOGENOM" id="CLU_103145_1_1_2"/>
<dbReference type="Proteomes" id="UP000005877">
    <property type="component" value="Chromosome"/>
</dbReference>
<dbReference type="OrthoDB" id="52698at2157"/>
<dbReference type="EC" id="3.6.1.15" evidence="4"/>
<dbReference type="GO" id="GO:0017111">
    <property type="term" value="F:ribonucleoside triphosphate phosphatase activity"/>
    <property type="evidence" value="ECO:0007669"/>
    <property type="project" value="UniProtKB-UniRule"/>
</dbReference>
<dbReference type="HAMAP" id="MF_00796">
    <property type="entry name" value="NTPase_1"/>
    <property type="match status" value="1"/>
</dbReference>
<evidence type="ECO:0000256" key="1">
    <source>
        <dbReference type="ARBA" id="ARBA00022741"/>
    </source>
</evidence>
<feature type="binding site" evidence="4">
    <location>
        <begin position="9"/>
        <end position="16"/>
    </location>
    <ligand>
        <name>ATP</name>
        <dbReference type="ChEBI" id="CHEBI:30616"/>
    </ligand>
</feature>
<dbReference type="KEGG" id="mhi:Mhar_0011"/>
<dbReference type="InterPro" id="IPR003593">
    <property type="entry name" value="AAA+_ATPase"/>
</dbReference>
<keyword evidence="2 4" id="KW-0378">Hydrolase</keyword>
<organism evidence="6 7">
    <name type="scientific">Methanothrix harundinacea (strain 6Ac)</name>
    <name type="common">Methanosaeta harundinacea</name>
    <dbReference type="NCBI Taxonomy" id="1110509"/>
    <lineage>
        <taxon>Archaea</taxon>
        <taxon>Methanobacteriati</taxon>
        <taxon>Methanobacteriota</taxon>
        <taxon>Stenosarchaea group</taxon>
        <taxon>Methanomicrobia</taxon>
        <taxon>Methanotrichales</taxon>
        <taxon>Methanotrichaceae</taxon>
        <taxon>Methanothrix</taxon>
    </lineage>
</organism>
<dbReference type="PANTHER" id="PTHR43146:SF1">
    <property type="entry name" value="CANCER-RELATED NUCLEOSIDE-TRIPHOSPHATASE"/>
    <property type="match status" value="1"/>
</dbReference>
<dbReference type="SUPFAM" id="SSF52540">
    <property type="entry name" value="P-loop containing nucleoside triphosphate hydrolases"/>
    <property type="match status" value="1"/>
</dbReference>
<dbReference type="CDD" id="cd19482">
    <property type="entry name" value="RecA-like_Thep1"/>
    <property type="match status" value="1"/>
</dbReference>
<proteinExistence type="inferred from homology"/>